<dbReference type="OrthoDB" id="7172369at2"/>
<dbReference type="RefSeq" id="WP_069214620.1">
    <property type="nucleotide sequence ID" value="NZ_CP016378.1"/>
</dbReference>
<dbReference type="AlphaFoldDB" id="A0A1V3U2J6"/>
<dbReference type="eggNOG" id="ENOG503003Z">
    <property type="taxonomic scope" value="Bacteria"/>
</dbReference>
<name>A0A1V3U2J6_ELIME</name>
<accession>A0A1V3U2J6</accession>
<proteinExistence type="predicted"/>
<dbReference type="Pfam" id="PF20033">
    <property type="entry name" value="DUF6438"/>
    <property type="match status" value="1"/>
</dbReference>
<evidence type="ECO:0000313" key="3">
    <source>
        <dbReference type="EMBL" id="OOH96880.1"/>
    </source>
</evidence>
<gene>
    <name evidence="3" type="ORF">BMF97_06345</name>
</gene>
<feature type="domain" description="DUF6438" evidence="2">
    <location>
        <begin position="185"/>
        <end position="304"/>
    </location>
</feature>
<reference evidence="3 4" key="1">
    <citation type="submission" date="2016-11" db="EMBL/GenBank/DDBJ databases">
        <title>Genome sequence and comparative genomic analysis of clinical strain Elizabethkingia meningoseptica 61421 PRCM.</title>
        <authorList>
            <person name="Wang M."/>
            <person name="Hu S."/>
            <person name="Cao L."/>
            <person name="Jiang T."/>
            <person name="Zhou Y."/>
            <person name="Ming D."/>
        </authorList>
    </citation>
    <scope>NUCLEOTIDE SEQUENCE [LARGE SCALE GENOMIC DNA]</scope>
    <source>
        <strain evidence="3 4">61421 PRCM</strain>
    </source>
</reference>
<evidence type="ECO:0000313" key="4">
    <source>
        <dbReference type="Proteomes" id="UP000188947"/>
    </source>
</evidence>
<evidence type="ECO:0000259" key="2">
    <source>
        <dbReference type="Pfam" id="PF20033"/>
    </source>
</evidence>
<feature type="signal peptide" evidence="1">
    <location>
        <begin position="1"/>
        <end position="19"/>
    </location>
</feature>
<dbReference type="Proteomes" id="UP000188947">
    <property type="component" value="Unassembled WGS sequence"/>
</dbReference>
<evidence type="ECO:0000256" key="1">
    <source>
        <dbReference type="SAM" id="SignalP"/>
    </source>
</evidence>
<keyword evidence="1" id="KW-0732">Signal</keyword>
<protein>
    <recommendedName>
        <fullName evidence="2">DUF6438 domain-containing protein</fullName>
    </recommendedName>
</protein>
<comment type="caution">
    <text evidence="3">The sequence shown here is derived from an EMBL/GenBank/DDBJ whole genome shotgun (WGS) entry which is preliminary data.</text>
</comment>
<dbReference type="EMBL" id="MPOG01000007">
    <property type="protein sequence ID" value="OOH96880.1"/>
    <property type="molecule type" value="Genomic_DNA"/>
</dbReference>
<dbReference type="InterPro" id="IPR045497">
    <property type="entry name" value="DUF6438"/>
</dbReference>
<dbReference type="STRING" id="238.BBD35_15765"/>
<keyword evidence="4" id="KW-1185">Reference proteome</keyword>
<feature type="chain" id="PRO_5010734147" description="DUF6438 domain-containing protein" evidence="1">
    <location>
        <begin position="20"/>
        <end position="321"/>
    </location>
</feature>
<organism evidence="3 4">
    <name type="scientific">Elizabethkingia meningoseptica</name>
    <name type="common">Chryseobacterium meningosepticum</name>
    <dbReference type="NCBI Taxonomy" id="238"/>
    <lineage>
        <taxon>Bacteria</taxon>
        <taxon>Pseudomonadati</taxon>
        <taxon>Bacteroidota</taxon>
        <taxon>Flavobacteriia</taxon>
        <taxon>Flavobacteriales</taxon>
        <taxon>Weeksellaceae</taxon>
        <taxon>Elizabethkingia</taxon>
    </lineage>
</organism>
<sequence length="321" mass="37826">MKRIFLFFILMLAVPMTFAQKRLSRIDSIRDEKAAEALIHSFGDNYEKLKVKKIQDYDPKNGGSESCRKIADSLKITQSYYKADFDNNGLTDILIITQGSYSDFYIFIVMDYGKKNLKIKKLTRGWSSTCSFPKIINNAMIRYYYTQYPKMYTNEKVSFKNKDLLYKYDDFIEYNPNPVSYNIEKIEYHTTGCYGSCPIFTLSVNKDKTAYFKAKRYNKPTRDAEEITGDFKTRIDRKSYNEIISLLNYIDFPNLKDEYDVSWTDDQTSYLTITYNNGKKKAIRDYGMLGTYGLDRLYELLFQLRFNQKWLTDPKAEKSAE</sequence>